<dbReference type="EMBL" id="LSDA01000099">
    <property type="protein sequence ID" value="KXB56866.1"/>
    <property type="molecule type" value="Genomic_DNA"/>
</dbReference>
<dbReference type="InterPro" id="IPR027417">
    <property type="entry name" value="P-loop_NTPase"/>
</dbReference>
<accession>A0A133ZN40</accession>
<reference evidence="2" key="1">
    <citation type="submission" date="2016-01" db="EMBL/GenBank/DDBJ databases">
        <authorList>
            <person name="Mitreva M."/>
            <person name="Pepin K.H."/>
            <person name="Mihindukulasuriya K.A."/>
            <person name="Fulton R."/>
            <person name="Fronick C."/>
            <person name="O'Laughlin M."/>
            <person name="Miner T."/>
            <person name="Herter B."/>
            <person name="Rosa B.A."/>
            <person name="Cordes M."/>
            <person name="Tomlinson C."/>
            <person name="Wollam A."/>
            <person name="Palsikar V.B."/>
            <person name="Mardis E.R."/>
            <person name="Wilson R.K."/>
        </authorList>
    </citation>
    <scope>NUCLEOTIDE SEQUENCE [LARGE SCALE GENOMIC DNA]</scope>
    <source>
        <strain evidence="2">DNF00896</strain>
    </source>
</reference>
<name>A0A133ZN40_9FIRM</name>
<evidence type="ECO:0000313" key="2">
    <source>
        <dbReference type="Proteomes" id="UP000070394"/>
    </source>
</evidence>
<dbReference type="STRING" id="467210.HMPREF1866_01776"/>
<dbReference type="SUPFAM" id="SSF52540">
    <property type="entry name" value="P-loop containing nucleoside triphosphate hydrolases"/>
    <property type="match status" value="1"/>
</dbReference>
<dbReference type="Gene3D" id="3.40.50.300">
    <property type="entry name" value="P-loop containing nucleotide triphosphate hydrolases"/>
    <property type="match status" value="1"/>
</dbReference>
<proteinExistence type="predicted"/>
<protein>
    <submittedName>
        <fullName evidence="1">Uncharacterized protein</fullName>
    </submittedName>
</protein>
<dbReference type="RefSeq" id="WP_060931480.1">
    <property type="nucleotide sequence ID" value="NZ_KQ959833.1"/>
</dbReference>
<dbReference type="Proteomes" id="UP000070394">
    <property type="component" value="Unassembled WGS sequence"/>
</dbReference>
<evidence type="ECO:0000313" key="1">
    <source>
        <dbReference type="EMBL" id="KXB56866.1"/>
    </source>
</evidence>
<dbReference type="OrthoDB" id="6400788at2"/>
<dbReference type="PATRIC" id="fig|467210.3.peg.1762"/>
<comment type="caution">
    <text evidence="1">The sequence shown here is derived from an EMBL/GenBank/DDBJ whole genome shotgun (WGS) entry which is preliminary data.</text>
</comment>
<gene>
    <name evidence="1" type="ORF">HMPREF1866_01776</name>
</gene>
<keyword evidence="2" id="KW-1185">Reference proteome</keyword>
<organism evidence="1 2">
    <name type="scientific">Lachnoanaerobaculum saburreum</name>
    <dbReference type="NCBI Taxonomy" id="467210"/>
    <lineage>
        <taxon>Bacteria</taxon>
        <taxon>Bacillati</taxon>
        <taxon>Bacillota</taxon>
        <taxon>Clostridia</taxon>
        <taxon>Lachnospirales</taxon>
        <taxon>Lachnospiraceae</taxon>
        <taxon>Lachnoanaerobaculum</taxon>
    </lineage>
</organism>
<dbReference type="AlphaFoldDB" id="A0A133ZN40"/>
<sequence length="1031" mass="118089">MNSEIAKSRIGEVIRIDTVTSTQADFLATHVPIQNIYIRKKWDSKSDKVMSEEKVFNKYVLNTENEHQFIIVIGSSGAGKSHLIRWFAARLEQAAPENEVVLFVRRSDNSLKGTIKQLLELPEVANIPNKAVYDRLVRATSTIDNKKLKDMIYQNFIVEIKNDENDEILSNNEKKRLVELLQYEQFQLKLMEEEGAIDRIYQKVAENETGDSRDVMALFETSDFEVDVNFCDDMRNGAAKNAIKMADAILADDEMPERLADYMNTLVNKVIQTCAGLEPGDFEQVFVEIRKEIKRQGKNLTLLIEDITAFTGVNVALLNVLTTEHTGMYESQELCRISSIVGTTEKYFNVNFMDNHKDRVTQFFVIPNDVFGEDQNSLYEFVGRYLNAMSLRSDILDDWAKNGASIKEYPIHKGEEKFTWDTIEIAKGKELSLFPFTKKAITNLYMCILQPDYRTPRYLLRDVIERAMRNYLFKKESFPEFAIERINDIPFESLYVSTYIHQQVEESQADRVERFIRVWGNASDLEYEENGTKYLGGMPIGFFDDLGIPKFTGRKGNKSVKVSVEPITRPQDGPDIAPPPEPVTPKVDPAMSDFLLGQRTLQIWIDGGELNVGATTKDVVNITKARDEINKRFLISAINWQVEGISLDNLNRVKATKDFIGFERQKRAAKNALTILPADRETQGVLEAFLAYVTLGNGSWNFENSAMMVYRVQTWVEKWKKTIIDSVNIFENQVVDYQDCAIATEMIREILQGVFTGTKVEGIPSINLMAKNLKKPVQNSHCPEWNSLVSMLLNNDEKVKDVITQYYNIIQGNLKSSQVFIRATEFNADVRKIQKAKLLIPNEQILLKDPIPQRREIREIYEKVYTRISKVAEAEKEKAKRLLEQIGMYLDYEDIDDEDIEDLIDKVKAFYETASNSLVNIHGNIQVLDGIKKDAKTISVAFGEVEKGIASKDDLDTLLMFSKDPMSKLERVLAMLQTVQKDAEYVARDVEKRRCNIFVDNGGDLSTRYEESRNKIESDSKAVMDWKVMKC</sequence>